<feature type="transmembrane region" description="Helical" evidence="8">
    <location>
        <begin position="387"/>
        <end position="406"/>
    </location>
</feature>
<name>A0A5C7I253_9ROSI</name>
<organism evidence="11 12">
    <name type="scientific">Acer yangbiense</name>
    <dbReference type="NCBI Taxonomy" id="1000413"/>
    <lineage>
        <taxon>Eukaryota</taxon>
        <taxon>Viridiplantae</taxon>
        <taxon>Streptophyta</taxon>
        <taxon>Embryophyta</taxon>
        <taxon>Tracheophyta</taxon>
        <taxon>Spermatophyta</taxon>
        <taxon>Magnoliopsida</taxon>
        <taxon>eudicotyledons</taxon>
        <taxon>Gunneridae</taxon>
        <taxon>Pentapetalae</taxon>
        <taxon>rosids</taxon>
        <taxon>malvids</taxon>
        <taxon>Sapindales</taxon>
        <taxon>Sapindaceae</taxon>
        <taxon>Hippocastanoideae</taxon>
        <taxon>Acereae</taxon>
        <taxon>Acer</taxon>
    </lineage>
</organism>
<dbReference type="InterPro" id="IPR045266">
    <property type="entry name" value="DOH_DOMON"/>
</dbReference>
<dbReference type="InterPro" id="IPR006593">
    <property type="entry name" value="Cyt_b561/ferric_Rdtase_TM"/>
</dbReference>
<evidence type="ECO:0000256" key="5">
    <source>
        <dbReference type="ARBA" id="ARBA00022982"/>
    </source>
</evidence>
<protein>
    <recommendedName>
        <fullName evidence="13">Cytochrome b561 domain-containing protein</fullName>
    </recommendedName>
</protein>
<evidence type="ECO:0000256" key="4">
    <source>
        <dbReference type="ARBA" id="ARBA00022729"/>
    </source>
</evidence>
<dbReference type="Gene3D" id="1.20.120.1770">
    <property type="match status" value="1"/>
</dbReference>
<keyword evidence="7 8" id="KW-0472">Membrane</keyword>
<dbReference type="SMART" id="SM00664">
    <property type="entry name" value="DoH"/>
    <property type="match status" value="1"/>
</dbReference>
<evidence type="ECO:0000256" key="3">
    <source>
        <dbReference type="ARBA" id="ARBA00022692"/>
    </source>
</evidence>
<dbReference type="Proteomes" id="UP000323000">
    <property type="component" value="Chromosome 4"/>
</dbReference>
<dbReference type="EMBL" id="VAHF01000004">
    <property type="protein sequence ID" value="TXG63029.1"/>
    <property type="molecule type" value="Genomic_DNA"/>
</dbReference>
<dbReference type="OrthoDB" id="19261at2759"/>
<evidence type="ECO:0000259" key="9">
    <source>
        <dbReference type="PROSITE" id="PS50836"/>
    </source>
</evidence>
<keyword evidence="3 8" id="KW-0812">Transmembrane</keyword>
<dbReference type="PROSITE" id="PS50836">
    <property type="entry name" value="DOMON"/>
    <property type="match status" value="1"/>
</dbReference>
<evidence type="ECO:0000313" key="12">
    <source>
        <dbReference type="Proteomes" id="UP000323000"/>
    </source>
</evidence>
<reference evidence="12" key="1">
    <citation type="journal article" date="2019" name="Gigascience">
        <title>De novo genome assembly of the endangered Acer yangbiense, a plant species with extremely small populations endemic to Yunnan Province, China.</title>
        <authorList>
            <person name="Yang J."/>
            <person name="Wariss H.M."/>
            <person name="Tao L."/>
            <person name="Zhang R."/>
            <person name="Yun Q."/>
            <person name="Hollingsworth P."/>
            <person name="Dao Z."/>
            <person name="Luo G."/>
            <person name="Guo H."/>
            <person name="Ma Y."/>
            <person name="Sun W."/>
        </authorList>
    </citation>
    <scope>NUCLEOTIDE SEQUENCE [LARGE SCALE GENOMIC DNA]</scope>
    <source>
        <strain evidence="12">cv. Malutang</strain>
    </source>
</reference>
<keyword evidence="2" id="KW-0813">Transport</keyword>
<dbReference type="CDD" id="cd08760">
    <property type="entry name" value="Cyt_b561_FRRS1_like"/>
    <property type="match status" value="1"/>
</dbReference>
<feature type="transmembrane region" description="Helical" evidence="8">
    <location>
        <begin position="345"/>
        <end position="366"/>
    </location>
</feature>
<evidence type="ECO:0000256" key="7">
    <source>
        <dbReference type="ARBA" id="ARBA00023136"/>
    </source>
</evidence>
<feature type="transmembrane region" description="Helical" evidence="8">
    <location>
        <begin position="279"/>
        <end position="300"/>
    </location>
</feature>
<dbReference type="SMART" id="SM00665">
    <property type="entry name" value="B561"/>
    <property type="match status" value="1"/>
</dbReference>
<dbReference type="Pfam" id="PF03188">
    <property type="entry name" value="Cytochrom_B561"/>
    <property type="match status" value="1"/>
</dbReference>
<dbReference type="CDD" id="cd09631">
    <property type="entry name" value="DOMON_DOH"/>
    <property type="match status" value="1"/>
</dbReference>
<feature type="domain" description="Cytochrome b561" evidence="10">
    <location>
        <begin position="241"/>
        <end position="437"/>
    </location>
</feature>
<comment type="caution">
    <text evidence="11">The sequence shown here is derived from an EMBL/GenBank/DDBJ whole genome shotgun (WGS) entry which is preliminary data.</text>
</comment>
<dbReference type="InterPro" id="IPR005018">
    <property type="entry name" value="DOMON_domain"/>
</dbReference>
<evidence type="ECO:0000256" key="1">
    <source>
        <dbReference type="ARBA" id="ARBA00004370"/>
    </source>
</evidence>
<dbReference type="GO" id="GO:0016020">
    <property type="term" value="C:membrane"/>
    <property type="evidence" value="ECO:0007669"/>
    <property type="project" value="UniProtKB-SubCell"/>
</dbReference>
<gene>
    <name evidence="11" type="ORF">EZV62_010023</name>
</gene>
<keyword evidence="12" id="KW-1185">Reference proteome</keyword>
<evidence type="ECO:0000256" key="2">
    <source>
        <dbReference type="ARBA" id="ARBA00022448"/>
    </source>
</evidence>
<evidence type="ECO:0000256" key="8">
    <source>
        <dbReference type="SAM" id="Phobius"/>
    </source>
</evidence>
<feature type="transmembrane region" description="Helical" evidence="8">
    <location>
        <begin position="307"/>
        <end position="333"/>
    </location>
</feature>
<sequence>MFIMFMSTSCKKPWIPMANLRIQVPVSRILVGLLYLLLSLLLLEPKNISAVADDDDENAATTLVGINKQGDPSVLPPPSTGDYYVGGGGDSSSEMLEQYCNTDLRTFLPPPYGNITGMVCKPVWNTFILRYLQRDDHVMTIILSAVYTSGWVGIGFSKDGMMAGSSSMVGWFNKKGHARIKQYFLQGTRQSQVIPDKGELPLTNVPPVVALYGPMIYIAFQLKFETHLARQPIILAFGARIPKHFRLTHHDDKRNLVFDFSAGSSSVLHVSSSQKKNHGILGIFGWGLILPVGAIIPRYFKHKDPLWYYLHAIIQLIGFIFGLATVLLGIQLYDTLNVRNSNIDAHRGIGIFILVLSILQILAFFLRPGKDSKIRRYWNWYHHWFGRLALFFGALNIVLGMQIGYAGNDWKIGYGFLLAVILSTVIVLEVLSWKKNSHKLNDPPPTFQMNPIQ</sequence>
<evidence type="ECO:0008006" key="13">
    <source>
        <dbReference type="Google" id="ProtNLM"/>
    </source>
</evidence>
<proteinExistence type="predicted"/>
<dbReference type="PROSITE" id="PS50939">
    <property type="entry name" value="CYTOCHROME_B561"/>
    <property type="match status" value="1"/>
</dbReference>
<accession>A0A5C7I253</accession>
<dbReference type="PANTHER" id="PTHR23130">
    <property type="entry name" value="CYTOCHROME B561 AND DOMON DOMAIN-CONTAINING PROTEIN"/>
    <property type="match status" value="1"/>
</dbReference>
<feature type="domain" description="DOMON" evidence="9">
    <location>
        <begin position="125"/>
        <end position="238"/>
    </location>
</feature>
<feature type="transmembrane region" description="Helical" evidence="8">
    <location>
        <begin position="412"/>
        <end position="431"/>
    </location>
</feature>
<dbReference type="Pfam" id="PF03351">
    <property type="entry name" value="DOMON"/>
    <property type="match status" value="1"/>
</dbReference>
<keyword evidence="5" id="KW-0249">Electron transport</keyword>
<dbReference type="PANTHER" id="PTHR23130:SF115">
    <property type="entry name" value="OS01G0680900 PROTEIN"/>
    <property type="match status" value="1"/>
</dbReference>
<keyword evidence="6 8" id="KW-1133">Transmembrane helix</keyword>
<evidence type="ECO:0000256" key="6">
    <source>
        <dbReference type="ARBA" id="ARBA00022989"/>
    </source>
</evidence>
<evidence type="ECO:0000313" key="11">
    <source>
        <dbReference type="EMBL" id="TXG63029.1"/>
    </source>
</evidence>
<dbReference type="AlphaFoldDB" id="A0A5C7I253"/>
<comment type="subcellular location">
    <subcellularLocation>
        <location evidence="1">Membrane</location>
    </subcellularLocation>
</comment>
<evidence type="ECO:0000259" key="10">
    <source>
        <dbReference type="PROSITE" id="PS50939"/>
    </source>
</evidence>
<keyword evidence="4" id="KW-0732">Signal</keyword>